<reference evidence="10" key="1">
    <citation type="journal article" date="2019" name="Int. J. Syst. Evol. Microbiol.">
        <title>The Global Catalogue of Microorganisms (GCM) 10K type strain sequencing project: providing services to taxonomists for standard genome sequencing and annotation.</title>
        <authorList>
            <consortium name="The Broad Institute Genomics Platform"/>
            <consortium name="The Broad Institute Genome Sequencing Center for Infectious Disease"/>
            <person name="Wu L."/>
            <person name="Ma J."/>
        </authorList>
    </citation>
    <scope>NUCLEOTIDE SEQUENCE [LARGE SCALE GENOMIC DNA]</scope>
    <source>
        <strain evidence="10">CGMCC 1.12470</strain>
    </source>
</reference>
<keyword evidence="4" id="KW-0325">Glycoprotein</keyword>
<evidence type="ECO:0000256" key="2">
    <source>
        <dbReference type="ARBA" id="ARBA00022729"/>
    </source>
</evidence>
<evidence type="ECO:0000256" key="5">
    <source>
        <dbReference type="ARBA" id="ARBA00023295"/>
    </source>
</evidence>
<sequence>MPVTSARLRRWGKWLAPLALTVAMLGAQTSAGSSAAAVGSLPCDLYASGGTPCVAAHSTTRALFSSYNGRLYQVKRASDGATRDIGVLSAGGYADAAAQDSFCAGTSCLITVIYDQSGRGNHLTQAPPGGFSGPAAGGYDNLAEASAAPVTVGGHKAYGVFIAPGTGYRNNSTSGIATGDQPEGMYAILDGSHYNGGCCFDYGNAETNSRDNGNGTMEAIYFGNIKVWGYGTGNGPWVMADLENGLFSGVNAGYNANDPSVSHRFLTAVVKGEPNHWAIRGGNAQSGGLSTFYNGTRPNVSGYNPMRKEGAIILGIGGDNSNGSAGTFYEGVMTSGYPSDATENAVQSNINSVGYTASSTAGGLTAGSRVSLRATTSCCTTEYLKHNSADAYAAISTVSSSSSSADKLAATWTVRAGLGDASCVSFESADKPGQYLRHYDFRLRIDSNDGSALFKQDATFCPQASHNGQGISLRSANYPSDFVRHYNNDAYIASHGGSHTWDAATLWADDTSWAVASPWA</sequence>
<dbReference type="SUPFAM" id="SSF49899">
    <property type="entry name" value="Concanavalin A-like lectins/glucanases"/>
    <property type="match status" value="1"/>
</dbReference>
<evidence type="ECO:0000256" key="3">
    <source>
        <dbReference type="ARBA" id="ARBA00022801"/>
    </source>
</evidence>
<dbReference type="Proteomes" id="UP001597261">
    <property type="component" value="Unassembled WGS sequence"/>
</dbReference>
<keyword evidence="2 6" id="KW-0732">Signal</keyword>
<dbReference type="Gene3D" id="2.80.10.50">
    <property type="match status" value="1"/>
</dbReference>
<dbReference type="InterPro" id="IPR038964">
    <property type="entry name" value="ABFB"/>
</dbReference>
<dbReference type="PANTHER" id="PTHR39447:SF2">
    <property type="entry name" value="ALPHA-L-ARABINOFURANOSIDASE B"/>
    <property type="match status" value="1"/>
</dbReference>
<comment type="caution">
    <text evidence="9">The sequence shown here is derived from an EMBL/GenBank/DDBJ whole genome shotgun (WGS) entry which is preliminary data.</text>
</comment>
<dbReference type="InterPro" id="IPR013320">
    <property type="entry name" value="ConA-like_dom_sf"/>
</dbReference>
<feature type="domain" description="Alpha-L-arabinofuranosidase B arabinose-binding" evidence="7">
    <location>
        <begin position="372"/>
        <end position="515"/>
    </location>
</feature>
<evidence type="ECO:0000256" key="1">
    <source>
        <dbReference type="ARBA" id="ARBA00006963"/>
    </source>
</evidence>
<evidence type="ECO:0000256" key="6">
    <source>
        <dbReference type="SAM" id="SignalP"/>
    </source>
</evidence>
<dbReference type="PANTHER" id="PTHR39447">
    <property type="entry name" value="ALPHA-L-ARABINOFURANOSIDASE B"/>
    <property type="match status" value="1"/>
</dbReference>
<name>A0ABW4ILD3_9ACTN</name>
<dbReference type="InterPro" id="IPR036195">
    <property type="entry name" value="AbfB_ABD_sf"/>
</dbReference>
<keyword evidence="3" id="KW-0378">Hydrolase</keyword>
<dbReference type="CDD" id="cd23399">
    <property type="entry name" value="beta-trefoil_ABD_ABFB"/>
    <property type="match status" value="1"/>
</dbReference>
<organism evidence="9 10">
    <name type="scientific">Streptomyces caeni</name>
    <dbReference type="NCBI Taxonomy" id="2307231"/>
    <lineage>
        <taxon>Bacteria</taxon>
        <taxon>Bacillati</taxon>
        <taxon>Actinomycetota</taxon>
        <taxon>Actinomycetes</taxon>
        <taxon>Kitasatosporales</taxon>
        <taxon>Streptomycetaceae</taxon>
        <taxon>Streptomyces</taxon>
    </lineage>
</organism>
<dbReference type="InterPro" id="IPR015289">
    <property type="entry name" value="A-L-arabinofuranosidase_B_cat"/>
</dbReference>
<dbReference type="EMBL" id="JBHUDX010000011">
    <property type="protein sequence ID" value="MFD1657567.1"/>
    <property type="molecule type" value="Genomic_DNA"/>
</dbReference>
<evidence type="ECO:0000259" key="8">
    <source>
        <dbReference type="Pfam" id="PF09206"/>
    </source>
</evidence>
<comment type="similarity">
    <text evidence="1">Belongs to the glycosyl hydrolase 54 family.</text>
</comment>
<feature type="chain" id="PRO_5046951628" evidence="6">
    <location>
        <begin position="36"/>
        <end position="520"/>
    </location>
</feature>
<evidence type="ECO:0000256" key="4">
    <source>
        <dbReference type="ARBA" id="ARBA00023180"/>
    </source>
</evidence>
<feature type="domain" description="Alpha-L-arabinofuranosidase B catalytic" evidence="8">
    <location>
        <begin position="42"/>
        <end position="356"/>
    </location>
</feature>
<accession>A0ABW4ILD3</accession>
<dbReference type="Pfam" id="PF09206">
    <property type="entry name" value="ArabFuran-catal"/>
    <property type="match status" value="1"/>
</dbReference>
<dbReference type="RefSeq" id="WP_381078849.1">
    <property type="nucleotide sequence ID" value="NZ_JBHUDX010000011.1"/>
</dbReference>
<keyword evidence="10" id="KW-1185">Reference proteome</keyword>
<evidence type="ECO:0000259" key="7">
    <source>
        <dbReference type="Pfam" id="PF05270"/>
    </source>
</evidence>
<dbReference type="InterPro" id="IPR007934">
    <property type="entry name" value="AbfB_ABD"/>
</dbReference>
<feature type="signal peptide" evidence="6">
    <location>
        <begin position="1"/>
        <end position="35"/>
    </location>
</feature>
<protein>
    <submittedName>
        <fullName evidence="9">Alpha-L-arabinofuranosidase B</fullName>
    </submittedName>
</protein>
<proteinExistence type="inferred from homology"/>
<keyword evidence="5" id="KW-0326">Glycosidase</keyword>
<evidence type="ECO:0000313" key="10">
    <source>
        <dbReference type="Proteomes" id="UP001597261"/>
    </source>
</evidence>
<evidence type="ECO:0000313" key="9">
    <source>
        <dbReference type="EMBL" id="MFD1657567.1"/>
    </source>
</evidence>
<dbReference type="SUPFAM" id="SSF110221">
    <property type="entry name" value="AbfB domain"/>
    <property type="match status" value="1"/>
</dbReference>
<dbReference type="Gene3D" id="2.60.120.200">
    <property type="match status" value="1"/>
</dbReference>
<gene>
    <name evidence="9" type="ORF">ACFSL4_04815</name>
</gene>
<dbReference type="Pfam" id="PF05270">
    <property type="entry name" value="AbfB"/>
    <property type="match status" value="1"/>
</dbReference>